<comment type="caution">
    <text evidence="2">The sequence shown here is derived from an EMBL/GenBank/DDBJ whole genome shotgun (WGS) entry which is preliminary data.</text>
</comment>
<dbReference type="AlphaFoldDB" id="A0AB34JTL5"/>
<name>A0AB34JTL5_PRYPA</name>
<evidence type="ECO:0000313" key="3">
    <source>
        <dbReference type="Proteomes" id="UP001515480"/>
    </source>
</evidence>
<protein>
    <submittedName>
        <fullName evidence="2">Uncharacterized protein</fullName>
    </submittedName>
</protein>
<organism evidence="2 3">
    <name type="scientific">Prymnesium parvum</name>
    <name type="common">Toxic golden alga</name>
    <dbReference type="NCBI Taxonomy" id="97485"/>
    <lineage>
        <taxon>Eukaryota</taxon>
        <taxon>Haptista</taxon>
        <taxon>Haptophyta</taxon>
        <taxon>Prymnesiophyceae</taxon>
        <taxon>Prymnesiales</taxon>
        <taxon>Prymnesiaceae</taxon>
        <taxon>Prymnesium</taxon>
    </lineage>
</organism>
<keyword evidence="3" id="KW-1185">Reference proteome</keyword>
<feature type="region of interest" description="Disordered" evidence="1">
    <location>
        <begin position="1"/>
        <end position="24"/>
    </location>
</feature>
<accession>A0AB34JTL5</accession>
<evidence type="ECO:0000256" key="1">
    <source>
        <dbReference type="SAM" id="MobiDB-lite"/>
    </source>
</evidence>
<dbReference type="Proteomes" id="UP001515480">
    <property type="component" value="Unassembled WGS sequence"/>
</dbReference>
<sequence>MMEAKRQKADRQQKLREEKNKRKCDEALLRKQEAKGRREEARRAMAAGLVGDAQTPRAYLFQLPGEHPPRTADMSSWLQTQLRMVGVRAPPGFSYFELF</sequence>
<reference evidence="2 3" key="1">
    <citation type="journal article" date="2024" name="Science">
        <title>Giant polyketide synthase enzymes in the biosynthesis of giant marine polyether toxins.</title>
        <authorList>
            <person name="Fallon T.R."/>
            <person name="Shende V.V."/>
            <person name="Wierzbicki I.H."/>
            <person name="Pendleton A.L."/>
            <person name="Watervoot N.F."/>
            <person name="Auber R.P."/>
            <person name="Gonzalez D.J."/>
            <person name="Wisecaver J.H."/>
            <person name="Moore B.S."/>
        </authorList>
    </citation>
    <scope>NUCLEOTIDE SEQUENCE [LARGE SCALE GENOMIC DNA]</scope>
    <source>
        <strain evidence="2 3">12B1</strain>
    </source>
</reference>
<proteinExistence type="predicted"/>
<gene>
    <name evidence="2" type="ORF">AB1Y20_019071</name>
</gene>
<dbReference type="EMBL" id="JBGBPQ010000005">
    <property type="protein sequence ID" value="KAL1524162.1"/>
    <property type="molecule type" value="Genomic_DNA"/>
</dbReference>
<evidence type="ECO:0000313" key="2">
    <source>
        <dbReference type="EMBL" id="KAL1524162.1"/>
    </source>
</evidence>